<dbReference type="Proteomes" id="UP000320496">
    <property type="component" value="Chromosome"/>
</dbReference>
<accession>A0A517Z595</accession>
<name>A0A517Z595_9PLAN</name>
<evidence type="ECO:0000313" key="2">
    <source>
        <dbReference type="EMBL" id="QDU37658.1"/>
    </source>
</evidence>
<dbReference type="KEGG" id="mri:Mal4_19730"/>
<dbReference type="Pfam" id="PF13730">
    <property type="entry name" value="HTH_36"/>
    <property type="match status" value="1"/>
</dbReference>
<feature type="compositionally biased region" description="Basic and acidic residues" evidence="1">
    <location>
        <begin position="241"/>
        <end position="255"/>
    </location>
</feature>
<feature type="region of interest" description="Disordered" evidence="1">
    <location>
        <begin position="241"/>
        <end position="261"/>
    </location>
</feature>
<keyword evidence="3" id="KW-1185">Reference proteome</keyword>
<dbReference type="AlphaFoldDB" id="A0A517Z595"/>
<reference evidence="2 3" key="1">
    <citation type="submission" date="2019-02" db="EMBL/GenBank/DDBJ databases">
        <title>Deep-cultivation of Planctomycetes and their phenomic and genomic characterization uncovers novel biology.</title>
        <authorList>
            <person name="Wiegand S."/>
            <person name="Jogler M."/>
            <person name="Boedeker C."/>
            <person name="Pinto D."/>
            <person name="Vollmers J."/>
            <person name="Rivas-Marin E."/>
            <person name="Kohn T."/>
            <person name="Peeters S.H."/>
            <person name="Heuer A."/>
            <person name="Rast P."/>
            <person name="Oberbeckmann S."/>
            <person name="Bunk B."/>
            <person name="Jeske O."/>
            <person name="Meyerdierks A."/>
            <person name="Storesund J.E."/>
            <person name="Kallscheuer N."/>
            <person name="Luecker S."/>
            <person name="Lage O.M."/>
            <person name="Pohl T."/>
            <person name="Merkel B.J."/>
            <person name="Hornburger P."/>
            <person name="Mueller R.-W."/>
            <person name="Bruemmer F."/>
            <person name="Labrenz M."/>
            <person name="Spormann A.M."/>
            <person name="Op den Camp H."/>
            <person name="Overmann J."/>
            <person name="Amann R."/>
            <person name="Jetten M.S.M."/>
            <person name="Mascher T."/>
            <person name="Medema M.H."/>
            <person name="Devos D.P."/>
            <person name="Kaster A.-K."/>
            <person name="Ovreas L."/>
            <person name="Rohde M."/>
            <person name="Galperin M.Y."/>
            <person name="Jogler C."/>
        </authorList>
    </citation>
    <scope>NUCLEOTIDE SEQUENCE [LARGE SCALE GENOMIC DNA]</scope>
    <source>
        <strain evidence="2 3">Mal4</strain>
    </source>
</reference>
<evidence type="ECO:0000256" key="1">
    <source>
        <dbReference type="SAM" id="MobiDB-lite"/>
    </source>
</evidence>
<organism evidence="2 3">
    <name type="scientific">Maioricimonas rarisocia</name>
    <dbReference type="NCBI Taxonomy" id="2528026"/>
    <lineage>
        <taxon>Bacteria</taxon>
        <taxon>Pseudomonadati</taxon>
        <taxon>Planctomycetota</taxon>
        <taxon>Planctomycetia</taxon>
        <taxon>Planctomycetales</taxon>
        <taxon>Planctomycetaceae</taxon>
        <taxon>Maioricimonas</taxon>
    </lineage>
</organism>
<evidence type="ECO:0000313" key="3">
    <source>
        <dbReference type="Proteomes" id="UP000320496"/>
    </source>
</evidence>
<dbReference type="EMBL" id="CP036275">
    <property type="protein sequence ID" value="QDU37658.1"/>
    <property type="molecule type" value="Genomic_DNA"/>
</dbReference>
<feature type="region of interest" description="Disordered" evidence="1">
    <location>
        <begin position="94"/>
        <end position="156"/>
    </location>
</feature>
<feature type="compositionally biased region" description="Polar residues" evidence="1">
    <location>
        <begin position="101"/>
        <end position="110"/>
    </location>
</feature>
<sequence>MSLPENLASRQRMILNTNLPMQQKLMLLSLALHIGNNEHTWASVETLAKSCSMKVRTAERQLTSLMDGGIVFSRRRTGQSALRSIIWSAVERELPPDARDSSNGPATSNGADPSPVADSDPPPVADKRTKRNNKRNTNGSRGGVSNGHPGTKQFCSDADFGGDDLLRRGMEVLVRMEADGLTRPEHRVQALTCWQYCRHAHARDDPGRLRHPAAFFVQCVKRRDWSRGSDEMEDRARQFLRKQERQAADAGKASEGRNGATESVAALANRFRAAPVPDDLVATEVA</sequence>
<gene>
    <name evidence="2" type="ORF">Mal4_19730</name>
</gene>
<protein>
    <recommendedName>
        <fullName evidence="4">Helix-turn-helix domain-containing protein</fullName>
    </recommendedName>
</protein>
<evidence type="ECO:0008006" key="4">
    <source>
        <dbReference type="Google" id="ProtNLM"/>
    </source>
</evidence>
<dbReference type="RefSeq" id="WP_145368649.1">
    <property type="nucleotide sequence ID" value="NZ_CP036275.1"/>
</dbReference>
<proteinExistence type="predicted"/>